<dbReference type="Proteomes" id="UP000605846">
    <property type="component" value="Unassembled WGS sequence"/>
</dbReference>
<dbReference type="SUPFAM" id="SSF46689">
    <property type="entry name" value="Homeodomain-like"/>
    <property type="match status" value="1"/>
</dbReference>
<dbReference type="InterPro" id="IPR007526">
    <property type="entry name" value="SWIRM"/>
</dbReference>
<dbReference type="EMBL" id="JABAYA010000167">
    <property type="protein sequence ID" value="KAF7723010.1"/>
    <property type="molecule type" value="Genomic_DNA"/>
</dbReference>
<feature type="region of interest" description="Disordered" evidence="1">
    <location>
        <begin position="1"/>
        <end position="35"/>
    </location>
</feature>
<comment type="caution">
    <text evidence="3">The sequence shown here is derived from an EMBL/GenBank/DDBJ whole genome shotgun (WGS) entry which is preliminary data.</text>
</comment>
<feature type="domain" description="SWIRM" evidence="2">
    <location>
        <begin position="112"/>
        <end position="204"/>
    </location>
</feature>
<protein>
    <recommendedName>
        <fullName evidence="2">SWIRM domain-containing protein</fullName>
    </recommendedName>
</protein>
<dbReference type="Gene3D" id="1.10.10.10">
    <property type="entry name" value="Winged helix-like DNA-binding domain superfamily/Winged helix DNA-binding domain"/>
    <property type="match status" value="1"/>
</dbReference>
<gene>
    <name evidence="3" type="ORF">EC973_002426</name>
</gene>
<dbReference type="OrthoDB" id="5598695at2759"/>
<name>A0A8H7BNM6_9FUNG</name>
<dbReference type="PROSITE" id="PS50934">
    <property type="entry name" value="SWIRM"/>
    <property type="match status" value="1"/>
</dbReference>
<dbReference type="Pfam" id="PF04433">
    <property type="entry name" value="SWIRM"/>
    <property type="match status" value="1"/>
</dbReference>
<evidence type="ECO:0000259" key="2">
    <source>
        <dbReference type="PROSITE" id="PS50934"/>
    </source>
</evidence>
<evidence type="ECO:0000256" key="1">
    <source>
        <dbReference type="SAM" id="MobiDB-lite"/>
    </source>
</evidence>
<proteinExistence type="predicted"/>
<dbReference type="FunFam" id="1.10.10.10:FF:000087">
    <property type="entry name" value="Transcriptional adapter 2"/>
    <property type="match status" value="1"/>
</dbReference>
<sequence>MSFGSRRRNLASRGRAKSRPHRSPSVTDTRGSFTMDIDAITKRNEEDLTDALPSCPPSLQTWPSSLSPVLSPKAKSEIAYDQVDLSLDDSVAYEDPAWIPSTDLFDKKKPAVRVTWKGSPLAIRHMPFYDRLHPGEATIASTLRLTPEQFLKCKRTLVLSARDYYARNMAFRKSDAQKLCRIDVNKTSTLWCAFNKLGWFHPRT</sequence>
<evidence type="ECO:0000313" key="4">
    <source>
        <dbReference type="Proteomes" id="UP000605846"/>
    </source>
</evidence>
<dbReference type="GO" id="GO:0010468">
    <property type="term" value="P:regulation of gene expression"/>
    <property type="evidence" value="ECO:0007669"/>
    <property type="project" value="UniProtKB-ARBA"/>
</dbReference>
<dbReference type="InterPro" id="IPR009057">
    <property type="entry name" value="Homeodomain-like_sf"/>
</dbReference>
<keyword evidence="4" id="KW-1185">Reference proteome</keyword>
<reference evidence="3" key="1">
    <citation type="submission" date="2020-01" db="EMBL/GenBank/DDBJ databases">
        <title>Genome Sequencing of Three Apophysomyces-Like Fungal Strains Confirms a Novel Fungal Genus in the Mucoromycota with divergent Burkholderia-like Endosymbiotic Bacteria.</title>
        <authorList>
            <person name="Stajich J.E."/>
            <person name="Macias A.M."/>
            <person name="Carter-House D."/>
            <person name="Lovett B."/>
            <person name="Kasson L.R."/>
            <person name="Berry K."/>
            <person name="Grigoriev I."/>
            <person name="Chang Y."/>
            <person name="Spatafora J."/>
            <person name="Kasson M.T."/>
        </authorList>
    </citation>
    <scope>NUCLEOTIDE SEQUENCE</scope>
    <source>
        <strain evidence="3">NRRL A-21654</strain>
    </source>
</reference>
<evidence type="ECO:0000313" key="3">
    <source>
        <dbReference type="EMBL" id="KAF7723010.1"/>
    </source>
</evidence>
<organism evidence="3 4">
    <name type="scientific">Apophysomyces ossiformis</name>
    <dbReference type="NCBI Taxonomy" id="679940"/>
    <lineage>
        <taxon>Eukaryota</taxon>
        <taxon>Fungi</taxon>
        <taxon>Fungi incertae sedis</taxon>
        <taxon>Mucoromycota</taxon>
        <taxon>Mucoromycotina</taxon>
        <taxon>Mucoromycetes</taxon>
        <taxon>Mucorales</taxon>
        <taxon>Mucorineae</taxon>
        <taxon>Mucoraceae</taxon>
        <taxon>Apophysomyces</taxon>
    </lineage>
</organism>
<feature type="compositionally biased region" description="Basic residues" evidence="1">
    <location>
        <begin position="1"/>
        <end position="22"/>
    </location>
</feature>
<accession>A0A8H7BNM6</accession>
<dbReference type="InterPro" id="IPR036388">
    <property type="entry name" value="WH-like_DNA-bd_sf"/>
</dbReference>
<dbReference type="AlphaFoldDB" id="A0A8H7BNM6"/>